<proteinExistence type="predicted"/>
<feature type="compositionally biased region" description="Basic residues" evidence="1">
    <location>
        <begin position="68"/>
        <end position="77"/>
    </location>
</feature>
<comment type="caution">
    <text evidence="2">The sequence shown here is derived from an EMBL/GenBank/DDBJ whole genome shotgun (WGS) entry which is preliminary data.</text>
</comment>
<evidence type="ECO:0000313" key="3">
    <source>
        <dbReference type="Proteomes" id="UP000613974"/>
    </source>
</evidence>
<evidence type="ECO:0000256" key="1">
    <source>
        <dbReference type="SAM" id="MobiDB-lite"/>
    </source>
</evidence>
<reference evidence="3" key="1">
    <citation type="submission" date="2023-07" db="EMBL/GenBank/DDBJ databases">
        <title>Whole genome shotgun sequence of Streptomyces nojiriensis NBRC 13794.</title>
        <authorList>
            <person name="Komaki H."/>
            <person name="Tamura T."/>
        </authorList>
    </citation>
    <scope>NUCLEOTIDE SEQUENCE [LARGE SCALE GENOMIC DNA]</scope>
    <source>
        <strain evidence="3">NBRC 13794</strain>
    </source>
</reference>
<evidence type="ECO:0000313" key="2">
    <source>
        <dbReference type="EMBL" id="GHI70125.1"/>
    </source>
</evidence>
<accession>A0ABQ3SQN6</accession>
<dbReference type="Proteomes" id="UP000613974">
    <property type="component" value="Unassembled WGS sequence"/>
</dbReference>
<name>A0ABQ3SQN6_9ACTN</name>
<organism evidence="2 3">
    <name type="scientific">Streptomyces nojiriensis</name>
    <dbReference type="NCBI Taxonomy" id="66374"/>
    <lineage>
        <taxon>Bacteria</taxon>
        <taxon>Bacillati</taxon>
        <taxon>Actinomycetota</taxon>
        <taxon>Actinomycetes</taxon>
        <taxon>Kitasatosporales</taxon>
        <taxon>Streptomycetaceae</taxon>
        <taxon>Streptomyces</taxon>
    </lineage>
</organism>
<keyword evidence="3" id="KW-1185">Reference proteome</keyword>
<feature type="region of interest" description="Disordered" evidence="1">
    <location>
        <begin position="62"/>
        <end position="88"/>
    </location>
</feature>
<dbReference type="EMBL" id="BNEC01000005">
    <property type="protein sequence ID" value="GHI70125.1"/>
    <property type="molecule type" value="Genomic_DNA"/>
</dbReference>
<sequence length="88" mass="9751">MAEGKQQEATVFCIGWASDTPNARFGEWTKALDHVTAINQSHFDLAVREGRRALTTRAPTGRVPVRGLRPHVPRSPRRAPVIRPVARG</sequence>
<feature type="compositionally biased region" description="Low complexity" evidence="1">
    <location>
        <begin position="78"/>
        <end position="88"/>
    </location>
</feature>
<protein>
    <submittedName>
        <fullName evidence="2">Uncharacterized protein</fullName>
    </submittedName>
</protein>
<gene>
    <name evidence="2" type="ORF">Snoj_40430</name>
</gene>